<accession>A0A6L2K211</accession>
<protein>
    <recommendedName>
        <fullName evidence="3">Reverse transcriptase domain-containing protein</fullName>
    </recommendedName>
</protein>
<gene>
    <name evidence="2" type="ORF">Tci_014810</name>
</gene>
<dbReference type="AlphaFoldDB" id="A0A6L2K211"/>
<sequence>MSSPNHPTSDIEDAFSSNFPDYIPASSDYVPASLGKTYSSDMCGYCKNHKKRAKNRAKTDTRTERRRRNKRRVPNIVEPELRTIIEVAPMADNLTIEELLQAPTEGYGEAIVILEINADHFEIKTNLIQLEMLRACPHHGFMELTQIDTFYNGLNYNDHDSLNAAVGGNILSKTTREALSIVENKSKVHYSRNKPNVSRMNTTSRENTSKTDDRIDKLADQISTLVDIFSKKVVTPATAKAVKESCVTCGGTHAYYNCPNTDSSQSSVCAATGTYNQVAPQNRASNYMAPPSFAPVQNNSQNSFSKQEENLRKSLNDDMRSILAKKNLSMNPEQHQASPGRSPNEAVMVCRVFRGLMIG</sequence>
<proteinExistence type="predicted"/>
<organism evidence="2">
    <name type="scientific">Tanacetum cinerariifolium</name>
    <name type="common">Dalmatian daisy</name>
    <name type="synonym">Chrysanthemum cinerariifolium</name>
    <dbReference type="NCBI Taxonomy" id="118510"/>
    <lineage>
        <taxon>Eukaryota</taxon>
        <taxon>Viridiplantae</taxon>
        <taxon>Streptophyta</taxon>
        <taxon>Embryophyta</taxon>
        <taxon>Tracheophyta</taxon>
        <taxon>Spermatophyta</taxon>
        <taxon>Magnoliopsida</taxon>
        <taxon>eudicotyledons</taxon>
        <taxon>Gunneridae</taxon>
        <taxon>Pentapetalae</taxon>
        <taxon>asterids</taxon>
        <taxon>campanulids</taxon>
        <taxon>Asterales</taxon>
        <taxon>Asteraceae</taxon>
        <taxon>Asteroideae</taxon>
        <taxon>Anthemideae</taxon>
        <taxon>Anthemidinae</taxon>
        <taxon>Tanacetum</taxon>
    </lineage>
</organism>
<feature type="compositionally biased region" description="Basic residues" evidence="1">
    <location>
        <begin position="64"/>
        <end position="73"/>
    </location>
</feature>
<comment type="caution">
    <text evidence="2">The sequence shown here is derived from an EMBL/GenBank/DDBJ whole genome shotgun (WGS) entry which is preliminary data.</text>
</comment>
<dbReference type="EMBL" id="BKCJ010001622">
    <property type="protein sequence ID" value="GEU42832.1"/>
    <property type="molecule type" value="Genomic_DNA"/>
</dbReference>
<feature type="region of interest" description="Disordered" evidence="1">
    <location>
        <begin position="49"/>
        <end position="74"/>
    </location>
</feature>
<reference evidence="2" key="1">
    <citation type="journal article" date="2019" name="Sci. Rep.">
        <title>Draft genome of Tanacetum cinerariifolium, the natural source of mosquito coil.</title>
        <authorList>
            <person name="Yamashiro T."/>
            <person name="Shiraishi A."/>
            <person name="Satake H."/>
            <person name="Nakayama K."/>
        </authorList>
    </citation>
    <scope>NUCLEOTIDE SEQUENCE</scope>
</reference>
<name>A0A6L2K211_TANCI</name>
<evidence type="ECO:0000313" key="2">
    <source>
        <dbReference type="EMBL" id="GEU42832.1"/>
    </source>
</evidence>
<evidence type="ECO:0000256" key="1">
    <source>
        <dbReference type="SAM" id="MobiDB-lite"/>
    </source>
</evidence>
<evidence type="ECO:0008006" key="3">
    <source>
        <dbReference type="Google" id="ProtNLM"/>
    </source>
</evidence>